<gene>
    <name evidence="3" type="ORF">GIX80_07375</name>
    <name evidence="2" type="ORF">LR3_07425</name>
</gene>
<dbReference type="InterPro" id="IPR006440">
    <property type="entry name" value="Doc"/>
</dbReference>
<reference evidence="3 5" key="2">
    <citation type="submission" date="2019-11" db="EMBL/GenBank/DDBJ databases">
        <title>Draft genome sequence of 12 host-associated Lactobacillus reuteri rodent strains.</title>
        <authorList>
            <person name="Zhang S."/>
            <person name="Ozcam M."/>
            <person name="Van Pijkeren J.P."/>
        </authorList>
    </citation>
    <scope>NUCLEOTIDE SEQUENCE [LARGE SCALE GENOMIC DNA]</scope>
    <source>
        <strain evidence="3 5">L1604-1</strain>
    </source>
</reference>
<dbReference type="EMBL" id="JOSX01000013">
    <property type="protein sequence ID" value="KEK15589.1"/>
    <property type="molecule type" value="Genomic_DNA"/>
</dbReference>
<dbReference type="EMBL" id="WJMZ01000006">
    <property type="protein sequence ID" value="MRG84204.1"/>
    <property type="molecule type" value="Genomic_DNA"/>
</dbReference>
<feature type="domain" description="Fido" evidence="1">
    <location>
        <begin position="5"/>
        <end position="126"/>
    </location>
</feature>
<evidence type="ECO:0000313" key="4">
    <source>
        <dbReference type="Proteomes" id="UP000027731"/>
    </source>
</evidence>
<organism evidence="2 4">
    <name type="scientific">Limosilactobacillus reuteri</name>
    <name type="common">Lactobacillus reuteri</name>
    <dbReference type="NCBI Taxonomy" id="1598"/>
    <lineage>
        <taxon>Bacteria</taxon>
        <taxon>Bacillati</taxon>
        <taxon>Bacillota</taxon>
        <taxon>Bacilli</taxon>
        <taxon>Lactobacillales</taxon>
        <taxon>Lactobacillaceae</taxon>
        <taxon>Limosilactobacillus</taxon>
    </lineage>
</organism>
<evidence type="ECO:0000313" key="2">
    <source>
        <dbReference type="EMBL" id="KEK15589.1"/>
    </source>
</evidence>
<dbReference type="PANTHER" id="PTHR39426:SF1">
    <property type="entry name" value="HOMOLOGY TO DEATH-ON-CURING PROTEIN OF PHAGE P1"/>
    <property type="match status" value="1"/>
</dbReference>
<dbReference type="Proteomes" id="UP000027731">
    <property type="component" value="Unassembled WGS sequence"/>
</dbReference>
<dbReference type="AlphaFoldDB" id="A0A073JPW2"/>
<dbReference type="InterPro" id="IPR036597">
    <property type="entry name" value="Fido-like_dom_sf"/>
</dbReference>
<dbReference type="RefSeq" id="WP_035168918.1">
    <property type="nucleotide sequence ID" value="NZ_JAFFPO010000020.1"/>
</dbReference>
<protein>
    <submittedName>
        <fullName evidence="2">Phage killer protein</fullName>
    </submittedName>
    <submittedName>
        <fullName evidence="3">Type II toxin-antitoxin system death-on-curing family toxin</fullName>
    </submittedName>
</protein>
<evidence type="ECO:0000313" key="3">
    <source>
        <dbReference type="EMBL" id="MRG84204.1"/>
    </source>
</evidence>
<proteinExistence type="predicted"/>
<comment type="caution">
    <text evidence="2">The sequence shown here is derived from an EMBL/GenBank/DDBJ whole genome shotgun (WGS) entry which is preliminary data.</text>
</comment>
<dbReference type="PATRIC" id="fig|1598.90.peg.915"/>
<name>A0A073JPW2_LIMRT</name>
<dbReference type="SUPFAM" id="SSF140931">
    <property type="entry name" value="Fic-like"/>
    <property type="match status" value="1"/>
</dbReference>
<accession>A0A073JPW2</accession>
<dbReference type="InterPro" id="IPR003812">
    <property type="entry name" value="Fido"/>
</dbReference>
<dbReference type="Pfam" id="PF02661">
    <property type="entry name" value="Fic"/>
    <property type="match status" value="1"/>
</dbReference>
<dbReference type="Gene3D" id="1.20.120.1870">
    <property type="entry name" value="Fic/DOC protein, Fido domain"/>
    <property type="match status" value="1"/>
</dbReference>
<dbReference type="InterPro" id="IPR053737">
    <property type="entry name" value="Type_II_TA_Toxin"/>
</dbReference>
<sequence length="131" mass="15286">MIYLTKEEIIMVNHQVLTRTGQKYMGIQYPEGLSVIVEQPQMTVFNRELYPSIWLKAAYIVQKITKKHIFIDGNKRTAYLCLLLFLKKNSWELHLNADEGEAFVVQITLANDSEEEMIEIAHFLEKHCVKA</sequence>
<evidence type="ECO:0000313" key="5">
    <source>
        <dbReference type="Proteomes" id="UP000441557"/>
    </source>
</evidence>
<dbReference type="PANTHER" id="PTHR39426">
    <property type="entry name" value="HOMOLOGY TO DEATH-ON-CURING PROTEIN OF PHAGE P1"/>
    <property type="match status" value="1"/>
</dbReference>
<evidence type="ECO:0000259" key="1">
    <source>
        <dbReference type="PROSITE" id="PS51459"/>
    </source>
</evidence>
<dbReference type="Proteomes" id="UP000441557">
    <property type="component" value="Unassembled WGS sequence"/>
</dbReference>
<reference evidence="2 4" key="1">
    <citation type="submission" date="2014-06" db="EMBL/GenBank/DDBJ databases">
        <title>Genetic determinant of reutericyclin biosynthesis of Lactobacillus reuteri.</title>
        <authorList>
            <person name="Lin X."/>
            <person name="Duar R."/>
            <person name="Walter J."/>
            <person name="Gaenzle M."/>
        </authorList>
    </citation>
    <scope>NUCLEOTIDE SEQUENCE [LARGE SCALE GENOMIC DNA]</scope>
    <source>
        <strain evidence="2 4">LTH2584</strain>
    </source>
</reference>
<dbReference type="NCBIfam" id="TIGR01550">
    <property type="entry name" value="DOC_P1"/>
    <property type="match status" value="1"/>
</dbReference>
<dbReference type="PROSITE" id="PS51459">
    <property type="entry name" value="FIDO"/>
    <property type="match status" value="1"/>
</dbReference>
<dbReference type="GO" id="GO:0016301">
    <property type="term" value="F:kinase activity"/>
    <property type="evidence" value="ECO:0007669"/>
    <property type="project" value="InterPro"/>
</dbReference>